<feature type="compositionally biased region" description="Basic and acidic residues" evidence="1">
    <location>
        <begin position="79"/>
        <end position="100"/>
    </location>
</feature>
<name>A0ABP0HBN8_9DINO</name>
<evidence type="ECO:0000256" key="1">
    <source>
        <dbReference type="SAM" id="MobiDB-lite"/>
    </source>
</evidence>
<protein>
    <submittedName>
        <fullName evidence="2">Uncharacterized protein</fullName>
    </submittedName>
</protein>
<dbReference type="EMBL" id="CAXAMM010000159">
    <property type="protein sequence ID" value="CAK8986255.1"/>
    <property type="molecule type" value="Genomic_DNA"/>
</dbReference>
<gene>
    <name evidence="2" type="ORF">SCF082_LOCUS473</name>
</gene>
<evidence type="ECO:0000313" key="3">
    <source>
        <dbReference type="Proteomes" id="UP001642464"/>
    </source>
</evidence>
<organism evidence="2 3">
    <name type="scientific">Durusdinium trenchii</name>
    <dbReference type="NCBI Taxonomy" id="1381693"/>
    <lineage>
        <taxon>Eukaryota</taxon>
        <taxon>Sar</taxon>
        <taxon>Alveolata</taxon>
        <taxon>Dinophyceae</taxon>
        <taxon>Suessiales</taxon>
        <taxon>Symbiodiniaceae</taxon>
        <taxon>Durusdinium</taxon>
    </lineage>
</organism>
<comment type="caution">
    <text evidence="2">The sequence shown here is derived from an EMBL/GenBank/DDBJ whole genome shotgun (WGS) entry which is preliminary data.</text>
</comment>
<feature type="compositionally biased region" description="Polar residues" evidence="1">
    <location>
        <begin position="1"/>
        <end position="12"/>
    </location>
</feature>
<feature type="region of interest" description="Disordered" evidence="1">
    <location>
        <begin position="1"/>
        <end position="163"/>
    </location>
</feature>
<feature type="compositionally biased region" description="Polar residues" evidence="1">
    <location>
        <begin position="109"/>
        <end position="119"/>
    </location>
</feature>
<sequence length="163" mass="18119">MQQEHGALTQSFEALDEEYRMRKGKGRGKGHPTRQYRARTPPPTAKMIALGRLQKPPSREADTDWRGNQNRVFSHPSSRRPESREKAKGAGKDKMNKGAQEEGADGVEASSSPSEADTSPNEDEQDELIPEEPRQEPDRADTPELDEDSDSNAVPSFLFDSSP</sequence>
<proteinExistence type="predicted"/>
<accession>A0ABP0HBN8</accession>
<dbReference type="Proteomes" id="UP001642464">
    <property type="component" value="Unassembled WGS sequence"/>
</dbReference>
<feature type="compositionally biased region" description="Basic and acidic residues" evidence="1">
    <location>
        <begin position="131"/>
        <end position="142"/>
    </location>
</feature>
<keyword evidence="3" id="KW-1185">Reference proteome</keyword>
<evidence type="ECO:0000313" key="2">
    <source>
        <dbReference type="EMBL" id="CAK8986255.1"/>
    </source>
</evidence>
<reference evidence="2 3" key="1">
    <citation type="submission" date="2024-02" db="EMBL/GenBank/DDBJ databases">
        <authorList>
            <person name="Chen Y."/>
            <person name="Shah S."/>
            <person name="Dougan E. K."/>
            <person name="Thang M."/>
            <person name="Chan C."/>
        </authorList>
    </citation>
    <scope>NUCLEOTIDE SEQUENCE [LARGE SCALE GENOMIC DNA]</scope>
</reference>
<feature type="compositionally biased region" description="Polar residues" evidence="1">
    <location>
        <begin position="151"/>
        <end position="163"/>
    </location>
</feature>
<feature type="compositionally biased region" description="Basic residues" evidence="1">
    <location>
        <begin position="22"/>
        <end position="37"/>
    </location>
</feature>
<feature type="compositionally biased region" description="Acidic residues" evidence="1">
    <location>
        <begin position="120"/>
        <end position="130"/>
    </location>
</feature>